<proteinExistence type="predicted"/>
<sequence>MHWLLLRLRRRVQSFKFLLYPLWLWPTLHRRSAIRVSALARKFAGSELMSSALRCRRRTTEGSLHIEHALASR</sequence>
<name>A0AAJ0M9N6_9PEZI</name>
<accession>A0AAJ0M9N6</accession>
<comment type="caution">
    <text evidence="1">The sequence shown here is derived from an EMBL/GenBank/DDBJ whole genome shotgun (WGS) entry which is preliminary data.</text>
</comment>
<dbReference type="Proteomes" id="UP001275084">
    <property type="component" value="Unassembled WGS sequence"/>
</dbReference>
<gene>
    <name evidence="1" type="ORF">B0T25DRAFT_556058</name>
</gene>
<reference evidence="1" key="1">
    <citation type="journal article" date="2023" name="Mol. Phylogenet. Evol.">
        <title>Genome-scale phylogeny and comparative genomics of the fungal order Sordariales.</title>
        <authorList>
            <person name="Hensen N."/>
            <person name="Bonometti L."/>
            <person name="Westerberg I."/>
            <person name="Brannstrom I.O."/>
            <person name="Guillou S."/>
            <person name="Cros-Aarteil S."/>
            <person name="Calhoun S."/>
            <person name="Haridas S."/>
            <person name="Kuo A."/>
            <person name="Mondo S."/>
            <person name="Pangilinan J."/>
            <person name="Riley R."/>
            <person name="LaButti K."/>
            <person name="Andreopoulos B."/>
            <person name="Lipzen A."/>
            <person name="Chen C."/>
            <person name="Yan M."/>
            <person name="Daum C."/>
            <person name="Ng V."/>
            <person name="Clum A."/>
            <person name="Steindorff A."/>
            <person name="Ohm R.A."/>
            <person name="Martin F."/>
            <person name="Silar P."/>
            <person name="Natvig D.O."/>
            <person name="Lalanne C."/>
            <person name="Gautier V."/>
            <person name="Ament-Velasquez S.L."/>
            <person name="Kruys A."/>
            <person name="Hutchinson M.I."/>
            <person name="Powell A.J."/>
            <person name="Barry K."/>
            <person name="Miller A.N."/>
            <person name="Grigoriev I.V."/>
            <person name="Debuchy R."/>
            <person name="Gladieux P."/>
            <person name="Hiltunen Thoren M."/>
            <person name="Johannesson H."/>
        </authorList>
    </citation>
    <scope>NUCLEOTIDE SEQUENCE</scope>
    <source>
        <strain evidence="1">CBS 955.72</strain>
    </source>
</reference>
<evidence type="ECO:0000313" key="1">
    <source>
        <dbReference type="EMBL" id="KAK3344073.1"/>
    </source>
</evidence>
<evidence type="ECO:0000313" key="2">
    <source>
        <dbReference type="Proteomes" id="UP001275084"/>
    </source>
</evidence>
<dbReference type="EMBL" id="JAUIQD010000007">
    <property type="protein sequence ID" value="KAK3344073.1"/>
    <property type="molecule type" value="Genomic_DNA"/>
</dbReference>
<protein>
    <submittedName>
        <fullName evidence="1">Uncharacterized protein</fullName>
    </submittedName>
</protein>
<reference evidence="1" key="2">
    <citation type="submission" date="2023-06" db="EMBL/GenBank/DDBJ databases">
        <authorList>
            <consortium name="Lawrence Berkeley National Laboratory"/>
            <person name="Haridas S."/>
            <person name="Hensen N."/>
            <person name="Bonometti L."/>
            <person name="Westerberg I."/>
            <person name="Brannstrom I.O."/>
            <person name="Guillou S."/>
            <person name="Cros-Aarteil S."/>
            <person name="Calhoun S."/>
            <person name="Kuo A."/>
            <person name="Mondo S."/>
            <person name="Pangilinan J."/>
            <person name="Riley R."/>
            <person name="Labutti K."/>
            <person name="Andreopoulos B."/>
            <person name="Lipzen A."/>
            <person name="Chen C."/>
            <person name="Yanf M."/>
            <person name="Daum C."/>
            <person name="Ng V."/>
            <person name="Clum A."/>
            <person name="Steindorff A."/>
            <person name="Ohm R."/>
            <person name="Martin F."/>
            <person name="Silar P."/>
            <person name="Natvig D."/>
            <person name="Lalanne C."/>
            <person name="Gautier V."/>
            <person name="Ament-Velasquez S.L."/>
            <person name="Kruys A."/>
            <person name="Hutchinson M.I."/>
            <person name="Powell A.J."/>
            <person name="Barry K."/>
            <person name="Miller A.N."/>
            <person name="Grigoriev I.V."/>
            <person name="Debuchy R."/>
            <person name="Gladieux P."/>
            <person name="Thoren M.H."/>
            <person name="Johannesson H."/>
        </authorList>
    </citation>
    <scope>NUCLEOTIDE SEQUENCE</scope>
    <source>
        <strain evidence="1">CBS 955.72</strain>
    </source>
</reference>
<organism evidence="1 2">
    <name type="scientific">Lasiosphaeria hispida</name>
    <dbReference type="NCBI Taxonomy" id="260671"/>
    <lineage>
        <taxon>Eukaryota</taxon>
        <taxon>Fungi</taxon>
        <taxon>Dikarya</taxon>
        <taxon>Ascomycota</taxon>
        <taxon>Pezizomycotina</taxon>
        <taxon>Sordariomycetes</taxon>
        <taxon>Sordariomycetidae</taxon>
        <taxon>Sordariales</taxon>
        <taxon>Lasiosphaeriaceae</taxon>
        <taxon>Lasiosphaeria</taxon>
    </lineage>
</organism>
<keyword evidence="2" id="KW-1185">Reference proteome</keyword>
<dbReference type="AlphaFoldDB" id="A0AAJ0M9N6"/>